<dbReference type="GO" id="GO:0016020">
    <property type="term" value="C:membrane"/>
    <property type="evidence" value="ECO:0007669"/>
    <property type="project" value="UniProtKB-SubCell"/>
</dbReference>
<comment type="similarity">
    <text evidence="2">Belongs to the polycystin family.</text>
</comment>
<keyword evidence="10" id="KW-1185">Reference proteome</keyword>
<dbReference type="InterPro" id="IPR051223">
    <property type="entry name" value="Polycystin"/>
</dbReference>
<feature type="transmembrane region" description="Helical" evidence="7">
    <location>
        <begin position="41"/>
        <end position="57"/>
    </location>
</feature>
<keyword evidence="4 7" id="KW-1133">Transmembrane helix</keyword>
<dbReference type="InterPro" id="IPR046791">
    <property type="entry name" value="Polycystin_dom"/>
</dbReference>
<evidence type="ECO:0000313" key="11">
    <source>
        <dbReference type="RefSeq" id="XP_019623815.1"/>
    </source>
</evidence>
<feature type="transmembrane region" description="Helical" evidence="7">
    <location>
        <begin position="427"/>
        <end position="449"/>
    </location>
</feature>
<dbReference type="Proteomes" id="UP000515135">
    <property type="component" value="Unplaced"/>
</dbReference>
<evidence type="ECO:0000256" key="6">
    <source>
        <dbReference type="ARBA" id="ARBA00023180"/>
    </source>
</evidence>
<evidence type="ECO:0000313" key="10">
    <source>
        <dbReference type="Proteomes" id="UP000515135"/>
    </source>
</evidence>
<dbReference type="Pfam" id="PF20519">
    <property type="entry name" value="Polycystin_dom"/>
    <property type="match status" value="1"/>
</dbReference>
<evidence type="ECO:0000256" key="4">
    <source>
        <dbReference type="ARBA" id="ARBA00022989"/>
    </source>
</evidence>
<evidence type="ECO:0000259" key="8">
    <source>
        <dbReference type="Pfam" id="PF08016"/>
    </source>
</evidence>
<dbReference type="GO" id="GO:0050982">
    <property type="term" value="P:detection of mechanical stimulus"/>
    <property type="evidence" value="ECO:0007669"/>
    <property type="project" value="TreeGrafter"/>
</dbReference>
<feature type="transmembrane region" description="Helical" evidence="7">
    <location>
        <begin position="332"/>
        <end position="353"/>
    </location>
</feature>
<accession>A0A6P4Y454</accession>
<dbReference type="Pfam" id="PF08016">
    <property type="entry name" value="PKD_channel"/>
    <property type="match status" value="1"/>
</dbReference>
<keyword evidence="3 7" id="KW-0812">Transmembrane</keyword>
<dbReference type="InterPro" id="IPR013122">
    <property type="entry name" value="PKD1_2_channel"/>
</dbReference>
<reference evidence="11" key="1">
    <citation type="submission" date="2025-08" db="UniProtKB">
        <authorList>
            <consortium name="RefSeq"/>
        </authorList>
    </citation>
    <scope>IDENTIFICATION</scope>
    <source>
        <tissue evidence="11">Gonad</tissue>
    </source>
</reference>
<gene>
    <name evidence="11" type="primary">LOC109469690</name>
</gene>
<evidence type="ECO:0000256" key="2">
    <source>
        <dbReference type="ARBA" id="ARBA00007200"/>
    </source>
</evidence>
<dbReference type="GeneID" id="109469690"/>
<dbReference type="GO" id="GO:0005262">
    <property type="term" value="F:calcium channel activity"/>
    <property type="evidence" value="ECO:0007669"/>
    <property type="project" value="TreeGrafter"/>
</dbReference>
<evidence type="ECO:0000259" key="9">
    <source>
        <dbReference type="Pfam" id="PF20519"/>
    </source>
</evidence>
<dbReference type="OrthoDB" id="6150772at2759"/>
<feature type="domain" description="Polycystin" evidence="9">
    <location>
        <begin position="85"/>
        <end position="280"/>
    </location>
</feature>
<evidence type="ECO:0000256" key="3">
    <source>
        <dbReference type="ARBA" id="ARBA00022692"/>
    </source>
</evidence>
<comment type="subcellular location">
    <subcellularLocation>
        <location evidence="1">Membrane</location>
        <topology evidence="1">Multi-pass membrane protein</topology>
    </subcellularLocation>
</comment>
<evidence type="ECO:0000256" key="7">
    <source>
        <dbReference type="SAM" id="Phobius"/>
    </source>
</evidence>
<dbReference type="PANTHER" id="PTHR10877:SF194">
    <property type="entry name" value="LOCATION OF VULVA DEFECTIVE 1"/>
    <property type="match status" value="1"/>
</dbReference>
<keyword evidence="6" id="KW-0325">Glycoprotein</keyword>
<protein>
    <submittedName>
        <fullName evidence="11">Polycystin-2-like isoform X1</fullName>
    </submittedName>
</protein>
<dbReference type="PANTHER" id="PTHR10877">
    <property type="entry name" value="POLYCYSTIN FAMILY MEMBER"/>
    <property type="match status" value="1"/>
</dbReference>
<proteinExistence type="inferred from homology"/>
<dbReference type="RefSeq" id="XP_019623815.1">
    <property type="nucleotide sequence ID" value="XM_019768256.1"/>
</dbReference>
<feature type="transmembrane region" description="Helical" evidence="7">
    <location>
        <begin position="287"/>
        <end position="312"/>
    </location>
</feature>
<feature type="transmembrane region" description="Helical" evidence="7">
    <location>
        <begin position="387"/>
        <end position="406"/>
    </location>
</feature>
<feature type="transmembrane region" description="Helical" evidence="7">
    <location>
        <begin position="492"/>
        <end position="517"/>
    </location>
</feature>
<dbReference type="PRINTS" id="PR01433">
    <property type="entry name" value="POLYCYSTIN2"/>
</dbReference>
<dbReference type="KEGG" id="bbel:109469690"/>
<name>A0A6P4Y454_BRABE</name>
<dbReference type="InterPro" id="IPR003915">
    <property type="entry name" value="PKD_2"/>
</dbReference>
<dbReference type="GO" id="GO:0005509">
    <property type="term" value="F:calcium ion binding"/>
    <property type="evidence" value="ECO:0007669"/>
    <property type="project" value="InterPro"/>
</dbReference>
<evidence type="ECO:0000256" key="1">
    <source>
        <dbReference type="ARBA" id="ARBA00004141"/>
    </source>
</evidence>
<feature type="domain" description="Polycystin cation channel PKD1/PKD2" evidence="8">
    <location>
        <begin position="295"/>
        <end position="513"/>
    </location>
</feature>
<evidence type="ECO:0000256" key="5">
    <source>
        <dbReference type="ARBA" id="ARBA00023136"/>
    </source>
</evidence>
<sequence length="603" mass="68986">MARKRRYELSVHVEDGSPMDTQVLSVFPELDTRTKKHLKEVAFSLVYALAVMLVAYLQRDWLSFYQREAVEQLVVRRRSLAVKPFSYIKTSSSFWTWTETHLMDALYDDGNENPLQSHSFYQVQWSKLRQERVSKDVPFTIPNDVLSSTFGHCKEPFSSYNKDWRDYGVGWTPRNDTGQNVTDPALLAWTHRTAEELREASFHGIHGVYHGGGYQVELSRNRTKTVAILRDLRSNDWIDEKTRAVFVQLTLYNPNSNLLTTVLLSVEFSVIGAAFPTHEVLVFPPYFGIVDLPVSFLASEIFLLLLSGYFVYVEGWRMYKMSFQYFKDFWHILDSVIIAEAFGTFGVFFYTQYVADVIYHQMDAVDEEGAWGSFVNYRKVAIWSQTYTYMLGILISLITVKLLHVLGSIVNGVTFLSATMCEAAASLSGFSVIFLICVAAFAQMVYLVVGNHLFTYSTFVGTLQEMLNWMLGDFDYDLVTDVSPHLGPAMVFLFNISFQLFLMMVFATILCEALALIRVQTEEEPRRDDLPPTLQTIVMEGTKSLRMRYQQAKAARKYRDVVVYEFETTDATGIELLCFEQSFEDRNGADVTGLWLTGGAGKM</sequence>
<keyword evidence="5 7" id="KW-0472">Membrane</keyword>
<dbReference type="AlphaFoldDB" id="A0A6P4Y454"/>
<organism evidence="10 11">
    <name type="scientific">Branchiostoma belcheri</name>
    <name type="common">Amphioxus</name>
    <dbReference type="NCBI Taxonomy" id="7741"/>
    <lineage>
        <taxon>Eukaryota</taxon>
        <taxon>Metazoa</taxon>
        <taxon>Chordata</taxon>
        <taxon>Cephalochordata</taxon>
        <taxon>Leptocardii</taxon>
        <taxon>Amphioxiformes</taxon>
        <taxon>Branchiostomatidae</taxon>
        <taxon>Branchiostoma</taxon>
    </lineage>
</organism>